<proteinExistence type="predicted"/>
<dbReference type="AlphaFoldDB" id="C4JE42"/>
<organism evidence="2 3">
    <name type="scientific">Uncinocarpus reesii (strain UAMH 1704)</name>
    <dbReference type="NCBI Taxonomy" id="336963"/>
    <lineage>
        <taxon>Eukaryota</taxon>
        <taxon>Fungi</taxon>
        <taxon>Dikarya</taxon>
        <taxon>Ascomycota</taxon>
        <taxon>Pezizomycotina</taxon>
        <taxon>Eurotiomycetes</taxon>
        <taxon>Eurotiomycetidae</taxon>
        <taxon>Onygenales</taxon>
        <taxon>Onygenaceae</taxon>
        <taxon>Uncinocarpus</taxon>
    </lineage>
</organism>
<dbReference type="Gene3D" id="3.30.70.100">
    <property type="match status" value="1"/>
</dbReference>
<dbReference type="eggNOG" id="ENOG502S8KK">
    <property type="taxonomic scope" value="Eukaryota"/>
</dbReference>
<dbReference type="InterPro" id="IPR011008">
    <property type="entry name" value="Dimeric_a/b-barrel"/>
</dbReference>
<dbReference type="KEGG" id="ure:UREG_00466"/>
<dbReference type="RefSeq" id="XP_002540953.1">
    <property type="nucleotide sequence ID" value="XM_002540907.1"/>
</dbReference>
<dbReference type="PANTHER" id="PTHR40624">
    <property type="entry name" value="BIOSYNTHESIS MONOOXYGENASE, PUTATIVE (AFU_ORTHOLOGUE AFUA_1G12025)-RELATED"/>
    <property type="match status" value="1"/>
</dbReference>
<dbReference type="EMBL" id="CH476615">
    <property type="protein sequence ID" value="EEP75620.1"/>
    <property type="molecule type" value="Genomic_DNA"/>
</dbReference>
<keyword evidence="3" id="KW-1185">Reference proteome</keyword>
<dbReference type="Proteomes" id="UP000002058">
    <property type="component" value="Unassembled WGS sequence"/>
</dbReference>
<dbReference type="HOGENOM" id="CLU_131496_9_3_1"/>
<dbReference type="GeneID" id="8437264"/>
<dbReference type="OMA" id="VAIMYPK"/>
<dbReference type="OrthoDB" id="10011777at2759"/>
<feature type="domain" description="ABM" evidence="1">
    <location>
        <begin position="6"/>
        <end position="97"/>
    </location>
</feature>
<dbReference type="Pfam" id="PF03992">
    <property type="entry name" value="ABM"/>
    <property type="match status" value="1"/>
</dbReference>
<evidence type="ECO:0000313" key="3">
    <source>
        <dbReference type="Proteomes" id="UP000002058"/>
    </source>
</evidence>
<name>C4JE42_UNCRE</name>
<dbReference type="VEuPathDB" id="FungiDB:UREG_00466"/>
<dbReference type="PANTHER" id="PTHR40624:SF1">
    <property type="entry name" value="BIOSYNTHESIS MONOOXYGENASE, PUTATIVE (AFU_ORTHOLOGUE AFUA_1G12025)-RELATED"/>
    <property type="match status" value="1"/>
</dbReference>
<gene>
    <name evidence="2" type="ORF">UREG_00466</name>
</gene>
<sequence>MASKEIHVVATFKPKADKIDDVAKILAESAANIHKKEPNTLRFYLLRPKKGNELIAVEKYADAGALKVHGGTEYFKAMIGKVTPLLAAPTDLKICNFVTGFEGRPSKL</sequence>
<dbReference type="SUPFAM" id="SSF54909">
    <property type="entry name" value="Dimeric alpha+beta barrel"/>
    <property type="match status" value="1"/>
</dbReference>
<dbReference type="InterPro" id="IPR007138">
    <property type="entry name" value="ABM_dom"/>
</dbReference>
<protein>
    <recommendedName>
        <fullName evidence="1">ABM domain-containing protein</fullName>
    </recommendedName>
</protein>
<dbReference type="InParanoid" id="C4JE42"/>
<evidence type="ECO:0000313" key="2">
    <source>
        <dbReference type="EMBL" id="EEP75620.1"/>
    </source>
</evidence>
<evidence type="ECO:0000259" key="1">
    <source>
        <dbReference type="PROSITE" id="PS51725"/>
    </source>
</evidence>
<reference evidence="3" key="1">
    <citation type="journal article" date="2009" name="Genome Res.">
        <title>Comparative genomic analyses of the human fungal pathogens Coccidioides and their relatives.</title>
        <authorList>
            <person name="Sharpton T.J."/>
            <person name="Stajich J.E."/>
            <person name="Rounsley S.D."/>
            <person name="Gardner M.J."/>
            <person name="Wortman J.R."/>
            <person name="Jordar V.S."/>
            <person name="Maiti R."/>
            <person name="Kodira C.D."/>
            <person name="Neafsey D.E."/>
            <person name="Zeng Q."/>
            <person name="Hung C.-Y."/>
            <person name="McMahan C."/>
            <person name="Muszewska A."/>
            <person name="Grynberg M."/>
            <person name="Mandel M.A."/>
            <person name="Kellner E.M."/>
            <person name="Barker B.M."/>
            <person name="Galgiani J.N."/>
            <person name="Orbach M.J."/>
            <person name="Kirkland T.N."/>
            <person name="Cole G.T."/>
            <person name="Henn M.R."/>
            <person name="Birren B.W."/>
            <person name="Taylor J.W."/>
        </authorList>
    </citation>
    <scope>NUCLEOTIDE SEQUENCE [LARGE SCALE GENOMIC DNA]</scope>
    <source>
        <strain evidence="3">UAMH 1704</strain>
    </source>
</reference>
<dbReference type="PROSITE" id="PS51725">
    <property type="entry name" value="ABM"/>
    <property type="match status" value="1"/>
</dbReference>
<accession>C4JE42</accession>